<keyword evidence="4" id="KW-1185">Reference proteome</keyword>
<sequence length="534" mass="56759" precursor="true">MKTLSIASQLLITFAVSGCATIGGTPTGSTISPITPVAQATPIAASPAPAVSDSAATERTPTASGVSLVGYNADANVAPSYSDATVSSSDIAIDTIDLEPVVIPSDESETMSIPTPDQAAVPIAAEAQFGSSYTLAEVEQAAISNNPALSAASATLSKAAGLRSQVGVRPNPTLGYFGQQIADRNTDQHGLFIEQEFVRGNKLALNREVLAHTTSAQRNEIETQRYRILTDVRVRFYETLAAQKQLDATLEFAKLAERGVEVAIERQNAEEGTLIEVLQSKTLLSEVTLASEQLAINYRAAWQDLAAIAGLSSLAPSRLVAELDTQSHSPSWDAAYGEIIATSPELAVANALVCEKSALLKRQQVQMIPNVTAQFGAGYDNGTDSGMINLQVSAPIPVWNKNSGNISAAYADYTRAIENVKRIEQSIKSRLARVAQEYDASIATVLKYDQEIIPQARKSLDLSEEAYRAGELDFLQVLIVRRSYYESSIRLIAARGKLAQASANVDGLLLTDGLDAPMDYTDGDGIRGASFGGQ</sequence>
<proteinExistence type="inferred from homology"/>
<dbReference type="Pfam" id="PF02321">
    <property type="entry name" value="OEP"/>
    <property type="match status" value="1"/>
</dbReference>
<dbReference type="PROSITE" id="PS51257">
    <property type="entry name" value="PROKAR_LIPOPROTEIN"/>
    <property type="match status" value="1"/>
</dbReference>
<dbReference type="OrthoDB" id="9791261at2"/>
<organism evidence="3 4">
    <name type="scientific">Rubripirellula reticaptiva</name>
    <dbReference type="NCBI Taxonomy" id="2528013"/>
    <lineage>
        <taxon>Bacteria</taxon>
        <taxon>Pseudomonadati</taxon>
        <taxon>Planctomycetota</taxon>
        <taxon>Planctomycetia</taxon>
        <taxon>Pirellulales</taxon>
        <taxon>Pirellulaceae</taxon>
        <taxon>Rubripirellula</taxon>
    </lineage>
</organism>
<comment type="similarity">
    <text evidence="1">Belongs to the outer membrane factor (OMF) (TC 1.B.17) family.</text>
</comment>
<comment type="caution">
    <text evidence="3">The sequence shown here is derived from an EMBL/GenBank/DDBJ whole genome shotgun (WGS) entry which is preliminary data.</text>
</comment>
<dbReference type="PANTHER" id="PTHR30203">
    <property type="entry name" value="OUTER MEMBRANE CATION EFFLUX PROTEIN"/>
    <property type="match status" value="1"/>
</dbReference>
<dbReference type="Proteomes" id="UP000317977">
    <property type="component" value="Unassembled WGS sequence"/>
</dbReference>
<keyword evidence="2" id="KW-0732">Signal</keyword>
<feature type="signal peptide" evidence="2">
    <location>
        <begin position="1"/>
        <end position="20"/>
    </location>
</feature>
<evidence type="ECO:0000313" key="3">
    <source>
        <dbReference type="EMBL" id="TWU57733.1"/>
    </source>
</evidence>
<dbReference type="Gene3D" id="1.20.1600.10">
    <property type="entry name" value="Outer membrane efflux proteins (OEP)"/>
    <property type="match status" value="1"/>
</dbReference>
<dbReference type="EMBL" id="SJPX01000001">
    <property type="protein sequence ID" value="TWU57733.1"/>
    <property type="molecule type" value="Genomic_DNA"/>
</dbReference>
<feature type="chain" id="PRO_5023084166" evidence="2">
    <location>
        <begin position="21"/>
        <end position="534"/>
    </location>
</feature>
<dbReference type="InterPro" id="IPR003423">
    <property type="entry name" value="OMP_efflux"/>
</dbReference>
<protein>
    <submittedName>
        <fullName evidence="3">Cobalt-zinc-cadmium resistance protein CzcC</fullName>
    </submittedName>
</protein>
<reference evidence="3 4" key="1">
    <citation type="submission" date="2019-02" db="EMBL/GenBank/DDBJ databases">
        <title>Deep-cultivation of Planctomycetes and their phenomic and genomic characterization uncovers novel biology.</title>
        <authorList>
            <person name="Wiegand S."/>
            <person name="Jogler M."/>
            <person name="Boedeker C."/>
            <person name="Pinto D."/>
            <person name="Vollmers J."/>
            <person name="Rivas-Marin E."/>
            <person name="Kohn T."/>
            <person name="Peeters S.H."/>
            <person name="Heuer A."/>
            <person name="Rast P."/>
            <person name="Oberbeckmann S."/>
            <person name="Bunk B."/>
            <person name="Jeske O."/>
            <person name="Meyerdierks A."/>
            <person name="Storesund J.E."/>
            <person name="Kallscheuer N."/>
            <person name="Luecker S."/>
            <person name="Lage O.M."/>
            <person name="Pohl T."/>
            <person name="Merkel B.J."/>
            <person name="Hornburger P."/>
            <person name="Mueller R.-W."/>
            <person name="Bruemmer F."/>
            <person name="Labrenz M."/>
            <person name="Spormann A.M."/>
            <person name="Op Den Camp H."/>
            <person name="Overmann J."/>
            <person name="Amann R."/>
            <person name="Jetten M.S.M."/>
            <person name="Mascher T."/>
            <person name="Medema M.H."/>
            <person name="Devos D.P."/>
            <person name="Kaster A.-K."/>
            <person name="Ovreas L."/>
            <person name="Rohde M."/>
            <person name="Galperin M.Y."/>
            <person name="Jogler C."/>
        </authorList>
    </citation>
    <scope>NUCLEOTIDE SEQUENCE [LARGE SCALE GENOMIC DNA]</scope>
    <source>
        <strain evidence="3 4">Poly59</strain>
    </source>
</reference>
<dbReference type="PANTHER" id="PTHR30203:SF24">
    <property type="entry name" value="BLR4935 PROTEIN"/>
    <property type="match status" value="1"/>
</dbReference>
<evidence type="ECO:0000256" key="2">
    <source>
        <dbReference type="SAM" id="SignalP"/>
    </source>
</evidence>
<accession>A0A5C6F7P5</accession>
<gene>
    <name evidence="3" type="primary">czcC_1</name>
    <name evidence="3" type="ORF">Poly59_06420</name>
</gene>
<evidence type="ECO:0000256" key="1">
    <source>
        <dbReference type="ARBA" id="ARBA00007613"/>
    </source>
</evidence>
<evidence type="ECO:0000313" key="4">
    <source>
        <dbReference type="Proteomes" id="UP000317977"/>
    </source>
</evidence>
<dbReference type="SUPFAM" id="SSF56954">
    <property type="entry name" value="Outer membrane efflux proteins (OEP)"/>
    <property type="match status" value="1"/>
</dbReference>
<dbReference type="InterPro" id="IPR010131">
    <property type="entry name" value="MdtP/NodT-like"/>
</dbReference>
<dbReference type="RefSeq" id="WP_146532580.1">
    <property type="nucleotide sequence ID" value="NZ_SJPX01000001.1"/>
</dbReference>
<dbReference type="AlphaFoldDB" id="A0A5C6F7P5"/>
<dbReference type="GO" id="GO:0015562">
    <property type="term" value="F:efflux transmembrane transporter activity"/>
    <property type="evidence" value="ECO:0007669"/>
    <property type="project" value="InterPro"/>
</dbReference>
<name>A0A5C6F7P5_9BACT</name>